<feature type="binding site" evidence="6">
    <location>
        <position position="150"/>
    </location>
    <ligand>
        <name>molybdate</name>
        <dbReference type="ChEBI" id="CHEBI:36264"/>
    </ligand>
</feature>
<dbReference type="Gene3D" id="3.40.190.10">
    <property type="entry name" value="Periplasmic binding protein-like II"/>
    <property type="match status" value="2"/>
</dbReference>
<dbReference type="GO" id="GO:0046872">
    <property type="term" value="F:metal ion binding"/>
    <property type="evidence" value="ECO:0007669"/>
    <property type="project" value="UniProtKB-KW"/>
</dbReference>
<dbReference type="GO" id="GO:0030288">
    <property type="term" value="C:outer membrane-bounded periplasmic space"/>
    <property type="evidence" value="ECO:0007669"/>
    <property type="project" value="TreeGrafter"/>
</dbReference>
<dbReference type="NCBIfam" id="TIGR01256">
    <property type="entry name" value="modA"/>
    <property type="match status" value="1"/>
</dbReference>
<dbReference type="InterPro" id="IPR005950">
    <property type="entry name" value="ModA"/>
</dbReference>
<feature type="binding site" evidence="6">
    <location>
        <position position="177"/>
    </location>
    <ligand>
        <name>molybdate</name>
        <dbReference type="ChEBI" id="CHEBI:36264"/>
    </ligand>
</feature>
<dbReference type="GO" id="GO:0015689">
    <property type="term" value="P:molybdate ion transport"/>
    <property type="evidence" value="ECO:0007669"/>
    <property type="project" value="InterPro"/>
</dbReference>
<dbReference type="RefSeq" id="WP_123771331.1">
    <property type="nucleotide sequence ID" value="NZ_RKQN01000006.1"/>
</dbReference>
<dbReference type="FunFam" id="3.40.190.10:FF:000035">
    <property type="entry name" value="Molybdate ABC transporter substrate-binding protein"/>
    <property type="match status" value="1"/>
</dbReference>
<keyword evidence="3 6" id="KW-0479">Metal-binding</keyword>
<feature type="binding site" evidence="6">
    <location>
        <position position="63"/>
    </location>
    <ligand>
        <name>molybdate</name>
        <dbReference type="ChEBI" id="CHEBI:36264"/>
    </ligand>
</feature>
<comment type="subunit">
    <text evidence="5">The complex is composed of two ATP-binding proteins (ModC), two transmembrane proteins (ModB) and a solute-binding protein (ModA).</text>
</comment>
<dbReference type="Proteomes" id="UP000269708">
    <property type="component" value="Unassembled WGS sequence"/>
</dbReference>
<dbReference type="AlphaFoldDB" id="A0A3N4UXT0"/>
<keyword evidence="2 6" id="KW-0500">Molybdenum</keyword>
<protein>
    <submittedName>
        <fullName evidence="8">Molybdate transport system substrate-binding protein</fullName>
    </submittedName>
</protein>
<feature type="binding site" evidence="6">
    <location>
        <position position="195"/>
    </location>
    <ligand>
        <name>molybdate</name>
        <dbReference type="ChEBI" id="CHEBI:36264"/>
    </ligand>
</feature>
<dbReference type="Pfam" id="PF13531">
    <property type="entry name" value="SBP_bac_11"/>
    <property type="match status" value="1"/>
</dbReference>
<feature type="signal peptide" evidence="7">
    <location>
        <begin position="1"/>
        <end position="26"/>
    </location>
</feature>
<dbReference type="OrthoDB" id="9785015at2"/>
<gene>
    <name evidence="8" type="ORF">EDC50_3016</name>
</gene>
<dbReference type="SUPFAM" id="SSF53850">
    <property type="entry name" value="Periplasmic binding protein-like II"/>
    <property type="match status" value="1"/>
</dbReference>
<keyword evidence="9" id="KW-1185">Reference proteome</keyword>
<dbReference type="PANTHER" id="PTHR30632:SF17">
    <property type="entry name" value="MOLYBDATE-BINDING PROTEIN MODA"/>
    <property type="match status" value="1"/>
</dbReference>
<evidence type="ECO:0000256" key="5">
    <source>
        <dbReference type="ARBA" id="ARBA00062515"/>
    </source>
</evidence>
<sequence>MHVLRRLAARSALVLALCLVAMPGVAAPLTVFAAASLKDALDEAALAYRARTGQALRVSYAGSPALARQIAQGAPADLFLSADRDWMDYLQRRGLIDPASRRDLLGNALVLVAPARSRAAPLALARGTDLRPLLGERGRLALALTASVPAGKYARAGFESLGMWRALRPRVVEAENVRAALMLVARGEAPLGAVYASDARAEPAVRVLARFPPGSHPPIVYPVARVRASAHPQAAAFLRWLAGPQAAAIFRRHGFAVLR</sequence>
<evidence type="ECO:0000256" key="1">
    <source>
        <dbReference type="ARBA" id="ARBA00009175"/>
    </source>
</evidence>
<feature type="binding site" evidence="6">
    <location>
        <position position="36"/>
    </location>
    <ligand>
        <name>molybdate</name>
        <dbReference type="ChEBI" id="CHEBI:36264"/>
    </ligand>
</feature>
<dbReference type="InterPro" id="IPR050682">
    <property type="entry name" value="ModA/WtpA"/>
</dbReference>
<evidence type="ECO:0000256" key="7">
    <source>
        <dbReference type="SAM" id="SignalP"/>
    </source>
</evidence>
<dbReference type="EMBL" id="RKQN01000006">
    <property type="protein sequence ID" value="RPE74803.1"/>
    <property type="molecule type" value="Genomic_DNA"/>
</dbReference>
<name>A0A3N4UXT0_9GAMM</name>
<dbReference type="GO" id="GO:0030973">
    <property type="term" value="F:molybdate ion binding"/>
    <property type="evidence" value="ECO:0007669"/>
    <property type="project" value="TreeGrafter"/>
</dbReference>
<dbReference type="PANTHER" id="PTHR30632">
    <property type="entry name" value="MOLYBDATE-BINDING PERIPLASMIC PROTEIN"/>
    <property type="match status" value="1"/>
</dbReference>
<feature type="chain" id="PRO_5018199692" evidence="7">
    <location>
        <begin position="27"/>
        <end position="259"/>
    </location>
</feature>
<dbReference type="PIRSF" id="PIRSF004846">
    <property type="entry name" value="ModA"/>
    <property type="match status" value="1"/>
</dbReference>
<proteinExistence type="inferred from homology"/>
<keyword evidence="4 7" id="KW-0732">Signal</keyword>
<organism evidence="8 9">
    <name type="scientific">Vulcaniibacterium tengchongense</name>
    <dbReference type="NCBI Taxonomy" id="1273429"/>
    <lineage>
        <taxon>Bacteria</taxon>
        <taxon>Pseudomonadati</taxon>
        <taxon>Pseudomonadota</taxon>
        <taxon>Gammaproteobacteria</taxon>
        <taxon>Lysobacterales</taxon>
        <taxon>Lysobacteraceae</taxon>
        <taxon>Vulcaniibacterium</taxon>
    </lineage>
</organism>
<evidence type="ECO:0000256" key="3">
    <source>
        <dbReference type="ARBA" id="ARBA00022723"/>
    </source>
</evidence>
<reference evidence="8 9" key="1">
    <citation type="submission" date="2018-11" db="EMBL/GenBank/DDBJ databases">
        <title>Genomic Encyclopedia of Type Strains, Phase IV (KMG-IV): sequencing the most valuable type-strain genomes for metagenomic binning, comparative biology and taxonomic classification.</title>
        <authorList>
            <person name="Goeker M."/>
        </authorList>
    </citation>
    <scope>NUCLEOTIDE SEQUENCE [LARGE SCALE GENOMIC DNA]</scope>
    <source>
        <strain evidence="8 9">DSM 25623</strain>
    </source>
</reference>
<dbReference type="GO" id="GO:1901359">
    <property type="term" value="F:tungstate binding"/>
    <property type="evidence" value="ECO:0007669"/>
    <property type="project" value="UniProtKB-ARBA"/>
</dbReference>
<dbReference type="CDD" id="cd13536">
    <property type="entry name" value="PBP2_EcModA"/>
    <property type="match status" value="1"/>
</dbReference>
<evidence type="ECO:0000256" key="2">
    <source>
        <dbReference type="ARBA" id="ARBA00022505"/>
    </source>
</evidence>
<comment type="caution">
    <text evidence="8">The sequence shown here is derived from an EMBL/GenBank/DDBJ whole genome shotgun (WGS) entry which is preliminary data.</text>
</comment>
<evidence type="ECO:0000256" key="6">
    <source>
        <dbReference type="PIRSR" id="PIRSR004846-1"/>
    </source>
</evidence>
<evidence type="ECO:0000313" key="9">
    <source>
        <dbReference type="Proteomes" id="UP000269708"/>
    </source>
</evidence>
<evidence type="ECO:0000256" key="4">
    <source>
        <dbReference type="ARBA" id="ARBA00022729"/>
    </source>
</evidence>
<comment type="similarity">
    <text evidence="1">Belongs to the bacterial solute-binding protein ModA family.</text>
</comment>
<accession>A0A3N4UXT0</accession>
<evidence type="ECO:0000313" key="8">
    <source>
        <dbReference type="EMBL" id="RPE74803.1"/>
    </source>
</evidence>